<evidence type="ECO:0000256" key="3">
    <source>
        <dbReference type="SAM" id="SignalP"/>
    </source>
</evidence>
<gene>
    <name evidence="4" type="ORF">ACFQ2I_20350</name>
</gene>
<feature type="transmembrane region" description="Helical" evidence="2">
    <location>
        <begin position="111"/>
        <end position="128"/>
    </location>
</feature>
<keyword evidence="5" id="KW-1185">Reference proteome</keyword>
<dbReference type="NCBIfam" id="NF038039">
    <property type="entry name" value="WGxxGxxG-CTERM"/>
    <property type="match status" value="1"/>
</dbReference>
<evidence type="ECO:0000256" key="1">
    <source>
        <dbReference type="SAM" id="MobiDB-lite"/>
    </source>
</evidence>
<proteinExistence type="predicted"/>
<dbReference type="RefSeq" id="WP_377567527.1">
    <property type="nucleotide sequence ID" value="NZ_JBHTJZ010000064.1"/>
</dbReference>
<feature type="signal peptide" evidence="3">
    <location>
        <begin position="1"/>
        <end position="27"/>
    </location>
</feature>
<name>A0ABW3HW52_9BACL</name>
<dbReference type="Proteomes" id="UP001596989">
    <property type="component" value="Unassembled WGS sequence"/>
</dbReference>
<dbReference type="NCBIfam" id="NF041742">
    <property type="entry name" value="WGxxGxxG_fam"/>
    <property type="match status" value="1"/>
</dbReference>
<comment type="caution">
    <text evidence="4">The sequence shown here is derived from an EMBL/GenBank/DDBJ whole genome shotgun (WGS) entry which is preliminary data.</text>
</comment>
<protein>
    <submittedName>
        <fullName evidence="4">WGxxGxxG family protein</fullName>
    </submittedName>
</protein>
<keyword evidence="2" id="KW-0472">Membrane</keyword>
<evidence type="ECO:0000313" key="4">
    <source>
        <dbReference type="EMBL" id="MFD0961701.1"/>
    </source>
</evidence>
<dbReference type="EMBL" id="JBHTJZ010000064">
    <property type="protein sequence ID" value="MFD0961701.1"/>
    <property type="molecule type" value="Genomic_DNA"/>
</dbReference>
<reference evidence="5" key="1">
    <citation type="journal article" date="2019" name="Int. J. Syst. Evol. Microbiol.">
        <title>The Global Catalogue of Microorganisms (GCM) 10K type strain sequencing project: providing services to taxonomists for standard genome sequencing and annotation.</title>
        <authorList>
            <consortium name="The Broad Institute Genomics Platform"/>
            <consortium name="The Broad Institute Genome Sequencing Center for Infectious Disease"/>
            <person name="Wu L."/>
            <person name="Ma J."/>
        </authorList>
    </citation>
    <scope>NUCLEOTIDE SEQUENCE [LARGE SCALE GENOMIC DNA]</scope>
    <source>
        <strain evidence="5">CCUG 59129</strain>
    </source>
</reference>
<feature type="region of interest" description="Disordered" evidence="1">
    <location>
        <begin position="44"/>
        <end position="68"/>
    </location>
</feature>
<feature type="chain" id="PRO_5045300030" evidence="3">
    <location>
        <begin position="28"/>
        <end position="136"/>
    </location>
</feature>
<sequence length="136" mass="15401">MKKTALILFLFACLAIVTTLPADHAHANRTDKMDVNMNRADDMLTGKDNYRTNNMNNGTNMSKNNIYPNGNRFGTNNYNAYDNNRMYDNNMRNNANNGNYRGLTTDRNDNGFGWGWLGLLGLIGLAGLRGRDRERT</sequence>
<evidence type="ECO:0000256" key="2">
    <source>
        <dbReference type="SAM" id="Phobius"/>
    </source>
</evidence>
<organism evidence="4 5">
    <name type="scientific">Paenibacillus chungangensis</name>
    <dbReference type="NCBI Taxonomy" id="696535"/>
    <lineage>
        <taxon>Bacteria</taxon>
        <taxon>Bacillati</taxon>
        <taxon>Bacillota</taxon>
        <taxon>Bacilli</taxon>
        <taxon>Bacillales</taxon>
        <taxon>Paenibacillaceae</taxon>
        <taxon>Paenibacillus</taxon>
    </lineage>
</organism>
<keyword evidence="3" id="KW-0732">Signal</keyword>
<evidence type="ECO:0000313" key="5">
    <source>
        <dbReference type="Proteomes" id="UP001596989"/>
    </source>
</evidence>
<feature type="compositionally biased region" description="Low complexity" evidence="1">
    <location>
        <begin position="51"/>
        <end position="65"/>
    </location>
</feature>
<keyword evidence="2" id="KW-1133">Transmembrane helix</keyword>
<accession>A0ABW3HW52</accession>
<keyword evidence="2" id="KW-0812">Transmembrane</keyword>